<dbReference type="EMBL" id="CP150096">
    <property type="protein sequence ID" value="WZN44012.1"/>
    <property type="molecule type" value="Genomic_DNA"/>
</dbReference>
<accession>A0ABZ2YWL0</accession>
<dbReference type="PANTHER" id="PTHR40252">
    <property type="entry name" value="BLR0328 PROTEIN"/>
    <property type="match status" value="1"/>
</dbReference>
<name>A0ABZ2YWL0_9BACT</name>
<dbReference type="Pfam" id="PF10442">
    <property type="entry name" value="FIST_C"/>
    <property type="match status" value="1"/>
</dbReference>
<dbReference type="InterPro" id="IPR013702">
    <property type="entry name" value="FIST_domain_N"/>
</dbReference>
<proteinExistence type="predicted"/>
<evidence type="ECO:0000259" key="2">
    <source>
        <dbReference type="SMART" id="SM01204"/>
    </source>
</evidence>
<protein>
    <submittedName>
        <fullName evidence="3">FIST N-terminal domain-containing protein</fullName>
    </submittedName>
</protein>
<feature type="domain" description="FIST" evidence="1">
    <location>
        <begin position="25"/>
        <end position="222"/>
    </location>
</feature>
<reference evidence="3 4" key="1">
    <citation type="submission" date="2024-03" db="EMBL/GenBank/DDBJ databases">
        <title>Chitinophaga caseinilytica sp. nov., a casein hydrolysing bacterium isolated from forest soil.</title>
        <authorList>
            <person name="Lee D.S."/>
            <person name="Han D.M."/>
            <person name="Baek J.H."/>
            <person name="Choi D.G."/>
            <person name="Jeon J.H."/>
            <person name="Jeon C.O."/>
        </authorList>
    </citation>
    <scope>NUCLEOTIDE SEQUENCE [LARGE SCALE GENOMIC DNA]</scope>
    <source>
        <strain evidence="3 4">KACC 19118</strain>
    </source>
</reference>
<sequence length="384" mass="40785">MLAKLYRFHDGRVFLSEGDPEMDPASCNLVLCFADKQHLETDYLHNALRGYFPAAEIVLCSTSGEISGPAVTDGGVSIVALRFDHTALQAQCVNISAYADSFGAGRGLADRCLRDGVPPKYLLVVSDGSFVNGTDLLNGIHAAPGWEQVLVTGGLAGDGLRFSSTLVGLNAPAQQGNIVGIGFFGDKLAVGHGSKGGWDTFGLEKVVTRSDHNVLYELDGVNALSVYKRYLGPDASGLPGAALLFPLAVVLPDTGEAVVRTILSVDEEAGTMTFAGDIPVDSRARFMRANFDRLINASHGAALNATLPNGASGPQYALLISCVGRKVILRDRIEEEVDAVIDQFGGQCVMSGFYSYGELSPNVPGGKCQLHNQTMTITTFYEME</sequence>
<evidence type="ECO:0000313" key="3">
    <source>
        <dbReference type="EMBL" id="WZN44012.1"/>
    </source>
</evidence>
<gene>
    <name evidence="3" type="ORF">WJU22_14005</name>
</gene>
<dbReference type="Pfam" id="PF08495">
    <property type="entry name" value="FIST"/>
    <property type="match status" value="1"/>
</dbReference>
<dbReference type="InterPro" id="IPR019494">
    <property type="entry name" value="FIST_C"/>
</dbReference>
<evidence type="ECO:0000313" key="4">
    <source>
        <dbReference type="Proteomes" id="UP001449657"/>
    </source>
</evidence>
<dbReference type="RefSeq" id="WP_341838806.1">
    <property type="nucleotide sequence ID" value="NZ_CP149792.1"/>
</dbReference>
<evidence type="ECO:0000259" key="1">
    <source>
        <dbReference type="SMART" id="SM00897"/>
    </source>
</evidence>
<dbReference type="SMART" id="SM01204">
    <property type="entry name" value="FIST_C"/>
    <property type="match status" value="1"/>
</dbReference>
<dbReference type="PANTHER" id="PTHR40252:SF2">
    <property type="entry name" value="BLR0328 PROTEIN"/>
    <property type="match status" value="1"/>
</dbReference>
<dbReference type="Proteomes" id="UP001449657">
    <property type="component" value="Chromosome"/>
</dbReference>
<organism evidence="3 4">
    <name type="scientific">Chitinophaga caseinilytica</name>
    <dbReference type="NCBI Taxonomy" id="2267521"/>
    <lineage>
        <taxon>Bacteria</taxon>
        <taxon>Pseudomonadati</taxon>
        <taxon>Bacteroidota</taxon>
        <taxon>Chitinophagia</taxon>
        <taxon>Chitinophagales</taxon>
        <taxon>Chitinophagaceae</taxon>
        <taxon>Chitinophaga</taxon>
    </lineage>
</organism>
<keyword evidence="4" id="KW-1185">Reference proteome</keyword>
<dbReference type="SMART" id="SM00897">
    <property type="entry name" value="FIST"/>
    <property type="match status" value="1"/>
</dbReference>
<feature type="domain" description="FIST C-domain" evidence="2">
    <location>
        <begin position="223"/>
        <end position="362"/>
    </location>
</feature>